<feature type="transmembrane region" description="Helical" evidence="1">
    <location>
        <begin position="33"/>
        <end position="50"/>
    </location>
</feature>
<dbReference type="EMBL" id="JAGQAF010000003">
    <property type="protein sequence ID" value="MCE8536871.1"/>
    <property type="molecule type" value="Genomic_DNA"/>
</dbReference>
<dbReference type="AlphaFoldDB" id="A0A9Q3WIV3"/>
<evidence type="ECO:0000313" key="3">
    <source>
        <dbReference type="Proteomes" id="UP000813672"/>
    </source>
</evidence>
<name>A0A9Q3WIV3_9RHOB</name>
<evidence type="ECO:0000313" key="2">
    <source>
        <dbReference type="EMBL" id="MCE8536871.1"/>
    </source>
</evidence>
<dbReference type="Proteomes" id="UP000813672">
    <property type="component" value="Unassembled WGS sequence"/>
</dbReference>
<keyword evidence="1" id="KW-0812">Transmembrane</keyword>
<comment type="caution">
    <text evidence="2">The sequence shown here is derived from an EMBL/GenBank/DDBJ whole genome shotgun (WGS) entry which is preliminary data.</text>
</comment>
<gene>
    <name evidence="2" type="ORF">KBY27_05340</name>
</gene>
<evidence type="ECO:0000256" key="1">
    <source>
        <dbReference type="SAM" id="Phobius"/>
    </source>
</evidence>
<accession>A0A9Q3WIV3</accession>
<keyword evidence="1" id="KW-0472">Membrane</keyword>
<reference evidence="2" key="1">
    <citation type="journal article" date="2021" name="Environ. Microbiol.">
        <title>Cryptic niche differentiation of novel sediment ecotypes of Rugeria pomeroyi correlates with nitrate respiration.</title>
        <authorList>
            <person name="Lin X."/>
            <person name="McNichol J."/>
            <person name="Chu X."/>
            <person name="Qian Y."/>
            <person name="Luo H."/>
        </authorList>
    </citation>
    <scope>NUCLEOTIDE SEQUENCE</scope>
    <source>
        <strain evidence="2">SZCCDBB064</strain>
    </source>
</reference>
<dbReference type="RefSeq" id="WP_234218692.1">
    <property type="nucleotide sequence ID" value="NZ_JAGQAF010000003.1"/>
</dbReference>
<organism evidence="2 3">
    <name type="scientific">Ruegeria pomeroyi</name>
    <dbReference type="NCBI Taxonomy" id="89184"/>
    <lineage>
        <taxon>Bacteria</taxon>
        <taxon>Pseudomonadati</taxon>
        <taxon>Pseudomonadota</taxon>
        <taxon>Alphaproteobacteria</taxon>
        <taxon>Rhodobacterales</taxon>
        <taxon>Roseobacteraceae</taxon>
        <taxon>Ruegeria</taxon>
    </lineage>
</organism>
<sequence>MKDQTTIEIIGGKIEKLAERIAAGRDYVLDNFFPWYLVFICIVAIAEEVFK</sequence>
<proteinExistence type="predicted"/>
<protein>
    <submittedName>
        <fullName evidence="2">Uncharacterized protein</fullName>
    </submittedName>
</protein>
<keyword evidence="1" id="KW-1133">Transmembrane helix</keyword>